<evidence type="ECO:0000313" key="3">
    <source>
        <dbReference type="Proteomes" id="UP000184423"/>
    </source>
</evidence>
<dbReference type="InterPro" id="IPR036691">
    <property type="entry name" value="Endo/exonu/phosph_ase_sf"/>
</dbReference>
<organism evidence="2 3">
    <name type="scientific">Caloramator proteoclasticus DSM 10124</name>
    <dbReference type="NCBI Taxonomy" id="1121262"/>
    <lineage>
        <taxon>Bacteria</taxon>
        <taxon>Bacillati</taxon>
        <taxon>Bacillota</taxon>
        <taxon>Clostridia</taxon>
        <taxon>Eubacteriales</taxon>
        <taxon>Clostridiaceae</taxon>
        <taxon>Caloramator</taxon>
    </lineage>
</organism>
<dbReference type="EMBL" id="FQVG01000052">
    <property type="protein sequence ID" value="SHF29465.1"/>
    <property type="molecule type" value="Genomic_DNA"/>
</dbReference>
<dbReference type="SUPFAM" id="SSF56219">
    <property type="entry name" value="DNase I-like"/>
    <property type="match status" value="1"/>
</dbReference>
<dbReference type="Gene3D" id="3.60.10.10">
    <property type="entry name" value="Endonuclease/exonuclease/phosphatase"/>
    <property type="match status" value="1"/>
</dbReference>
<gene>
    <name evidence="2" type="ORF">SAMN02746091_02189</name>
</gene>
<evidence type="ECO:0000313" key="2">
    <source>
        <dbReference type="EMBL" id="SHF29465.1"/>
    </source>
</evidence>
<sequence>MVKLRIVSWNCNGAFRGKYDAIQKLDADIYVIQECEDPQTTKDNGYKKFASNYIWTGFKNKGLGIFVKDGITLKNNNWKSFGLEWFISCEINNKFSLLGIWGCGNYVEDIYVYLNIYKEKLENMLICGDFNSNSCWDKQYKRRNHTVMVKMLEGLGLSSCYHYKENEIQGKESKPTFYLYRKKEKGYHIDYFFYDKEKVQNIQIGEFEDWIHLSDHMPLILDISY</sequence>
<dbReference type="Proteomes" id="UP000184423">
    <property type="component" value="Unassembled WGS sequence"/>
</dbReference>
<keyword evidence="3" id="KW-1185">Reference proteome</keyword>
<evidence type="ECO:0000259" key="1">
    <source>
        <dbReference type="Pfam" id="PF03372"/>
    </source>
</evidence>
<dbReference type="AlphaFoldDB" id="A0A1M5AH51"/>
<dbReference type="GO" id="GO:0004527">
    <property type="term" value="F:exonuclease activity"/>
    <property type="evidence" value="ECO:0007669"/>
    <property type="project" value="UniProtKB-KW"/>
</dbReference>
<dbReference type="InterPro" id="IPR005135">
    <property type="entry name" value="Endo/exonuclease/phosphatase"/>
</dbReference>
<reference evidence="3" key="1">
    <citation type="submission" date="2016-11" db="EMBL/GenBank/DDBJ databases">
        <authorList>
            <person name="Varghese N."/>
            <person name="Submissions S."/>
        </authorList>
    </citation>
    <scope>NUCLEOTIDE SEQUENCE [LARGE SCALE GENOMIC DNA]</scope>
    <source>
        <strain evidence="3">DSM 10124</strain>
    </source>
</reference>
<keyword evidence="2" id="KW-0269">Exonuclease</keyword>
<keyword evidence="2" id="KW-0378">Hydrolase</keyword>
<protein>
    <submittedName>
        <fullName evidence="2">Exonuclease III</fullName>
    </submittedName>
</protein>
<name>A0A1M5AH51_9CLOT</name>
<feature type="domain" description="Endonuclease/exonuclease/phosphatase" evidence="1">
    <location>
        <begin position="7"/>
        <end position="216"/>
    </location>
</feature>
<dbReference type="Pfam" id="PF03372">
    <property type="entry name" value="Exo_endo_phos"/>
    <property type="match status" value="1"/>
</dbReference>
<dbReference type="RefSeq" id="WP_200790242.1">
    <property type="nucleotide sequence ID" value="NZ_FQVG01000052.1"/>
</dbReference>
<keyword evidence="2" id="KW-0540">Nuclease</keyword>
<proteinExistence type="predicted"/>
<accession>A0A1M5AH51</accession>